<protein>
    <recommendedName>
        <fullName evidence="4">Peptidoglycan hydrolase</fullName>
    </recommendedName>
</protein>
<dbReference type="Proteomes" id="UP000812961">
    <property type="component" value="Unassembled WGS sequence"/>
</dbReference>
<evidence type="ECO:0000256" key="4">
    <source>
        <dbReference type="ARBA" id="ARBA00032108"/>
    </source>
</evidence>
<keyword evidence="9" id="KW-1185">Reference proteome</keyword>
<feature type="compositionally biased region" description="Basic and acidic residues" evidence="5">
    <location>
        <begin position="374"/>
        <end position="383"/>
    </location>
</feature>
<comment type="caution">
    <text evidence="8">The sequence shown here is derived from an EMBL/GenBank/DDBJ whole genome shotgun (WGS) entry which is preliminary data.</text>
</comment>
<feature type="domain" description="LysM" evidence="7">
    <location>
        <begin position="537"/>
        <end position="580"/>
    </location>
</feature>
<feature type="compositionally biased region" description="Pro residues" evidence="5">
    <location>
        <begin position="425"/>
        <end position="435"/>
    </location>
</feature>
<feature type="region of interest" description="Disordered" evidence="5">
    <location>
        <begin position="364"/>
        <end position="539"/>
    </location>
</feature>
<feature type="compositionally biased region" description="Low complexity" evidence="5">
    <location>
        <begin position="408"/>
        <end position="424"/>
    </location>
</feature>
<dbReference type="InterPro" id="IPR051056">
    <property type="entry name" value="Glycosyl_Hydrolase_73"/>
</dbReference>
<evidence type="ECO:0000259" key="7">
    <source>
        <dbReference type="PROSITE" id="PS51782"/>
    </source>
</evidence>
<dbReference type="CDD" id="cd00118">
    <property type="entry name" value="LysM"/>
    <property type="match status" value="2"/>
</dbReference>
<dbReference type="InterPro" id="IPR018392">
    <property type="entry name" value="LysM"/>
</dbReference>
<dbReference type="InterPro" id="IPR036779">
    <property type="entry name" value="LysM_dom_sf"/>
</dbReference>
<dbReference type="PANTHER" id="PTHR33308:SF9">
    <property type="entry name" value="PEPTIDOGLYCAN HYDROLASE FLGJ"/>
    <property type="match status" value="1"/>
</dbReference>
<accession>A0ABS7GDJ5</accession>
<feature type="domain" description="LysM" evidence="7">
    <location>
        <begin position="279"/>
        <end position="323"/>
    </location>
</feature>
<evidence type="ECO:0000256" key="6">
    <source>
        <dbReference type="SAM" id="SignalP"/>
    </source>
</evidence>
<reference evidence="8 9" key="1">
    <citation type="submission" date="2021-08" db="EMBL/GenBank/DDBJ databases">
        <title>The genome sequence of Chitinophaga sp. B61.</title>
        <authorList>
            <person name="Zhang X."/>
        </authorList>
    </citation>
    <scope>NUCLEOTIDE SEQUENCE [LARGE SCALE GENOMIC DNA]</scope>
    <source>
        <strain evidence="8 9">B61</strain>
    </source>
</reference>
<dbReference type="SUPFAM" id="SSF54106">
    <property type="entry name" value="LysM domain"/>
    <property type="match status" value="1"/>
</dbReference>
<evidence type="ECO:0000256" key="1">
    <source>
        <dbReference type="ARBA" id="ARBA00022529"/>
    </source>
</evidence>
<proteinExistence type="predicted"/>
<dbReference type="Gene3D" id="3.10.350.10">
    <property type="entry name" value="LysM domain"/>
    <property type="match status" value="2"/>
</dbReference>
<dbReference type="InterPro" id="IPR002901">
    <property type="entry name" value="MGlyc_endo_b_GlcNAc-like_dom"/>
</dbReference>
<dbReference type="PRINTS" id="PR01217">
    <property type="entry name" value="PRICHEXTENSN"/>
</dbReference>
<evidence type="ECO:0000313" key="9">
    <source>
        <dbReference type="Proteomes" id="UP000812961"/>
    </source>
</evidence>
<keyword evidence="3" id="KW-0378">Hydrolase</keyword>
<feature type="compositionally biased region" description="Polar residues" evidence="5">
    <location>
        <begin position="445"/>
        <end position="477"/>
    </location>
</feature>
<dbReference type="Pfam" id="PF01832">
    <property type="entry name" value="Glucosaminidase"/>
    <property type="match status" value="1"/>
</dbReference>
<feature type="compositionally biased region" description="Polar residues" evidence="5">
    <location>
        <begin position="510"/>
        <end position="523"/>
    </location>
</feature>
<feature type="compositionally biased region" description="Low complexity" evidence="5">
    <location>
        <begin position="483"/>
        <end position="509"/>
    </location>
</feature>
<dbReference type="PANTHER" id="PTHR33308">
    <property type="entry name" value="PEPTIDOGLYCAN HYDROLASE FLGJ"/>
    <property type="match status" value="1"/>
</dbReference>
<feature type="region of interest" description="Disordered" evidence="5">
    <location>
        <begin position="331"/>
        <end position="350"/>
    </location>
</feature>
<evidence type="ECO:0000256" key="5">
    <source>
        <dbReference type="SAM" id="MobiDB-lite"/>
    </source>
</evidence>
<evidence type="ECO:0000313" key="8">
    <source>
        <dbReference type="EMBL" id="MBW8685411.1"/>
    </source>
</evidence>
<dbReference type="PROSITE" id="PS51782">
    <property type="entry name" value="LYSM"/>
    <property type="match status" value="2"/>
</dbReference>
<evidence type="ECO:0000256" key="3">
    <source>
        <dbReference type="ARBA" id="ARBA00022801"/>
    </source>
</evidence>
<organism evidence="8 9">
    <name type="scientific">Chitinophaga rhizophila</name>
    <dbReference type="NCBI Taxonomy" id="2866212"/>
    <lineage>
        <taxon>Bacteria</taxon>
        <taxon>Pseudomonadati</taxon>
        <taxon>Bacteroidota</taxon>
        <taxon>Chitinophagia</taxon>
        <taxon>Chitinophagales</taxon>
        <taxon>Chitinophagaceae</taxon>
        <taxon>Chitinophaga</taxon>
    </lineage>
</organism>
<dbReference type="RefSeq" id="WP_220250670.1">
    <property type="nucleotide sequence ID" value="NZ_JAICCF010000002.1"/>
</dbReference>
<keyword evidence="6" id="KW-0732">Signal</keyword>
<keyword evidence="1" id="KW-0929">Antimicrobial</keyword>
<dbReference type="Gene3D" id="1.10.530.10">
    <property type="match status" value="1"/>
</dbReference>
<sequence length="583" mass="63711">MQLRRSILVCSFLFGSISLLKAQSQTPQQYIAKFKDIAISEMQRSGVPASIKLAQGILETQSGNGWLVQNSNNHFGIKCKNNWTGESVRYDDDARQECFRKYNSAADSYKDHSDFLRNNPRYAFLFQFQEEDYKSWAYGLKQAGYATSSTYPQQLIKLIEDYNLQQYTLEGEGVAKTGSNGSKTGEEMVGYKPVKPATPAPVTTKPAGISVTTAPKGIFQINNRKVIAVPAGTSLIQLANERDIKLRNLVHYNDLDNDNPLRKDSYIFLQKKAKSGKNDYHTVAPGETMYDIAQAEGIQLRWLRRRNKMKEGQEPEVGERLALAGYASKVPRLAKNPPPEDPTIGDLDPGKIMDDVRAEIERERQEEMAMQQADEERRQKEAAAKSNLPAGMMDDLKKLGEVKTQGGTTPATPVATKPATSQPATPAPTTQPPAQPVSSASPQPTGTTPAVPSQTTPATSPSQPVYTSRPDNTTSTGEEPASPVTTNPAPAAGTPAAAPARPVTTPAQPIASQPGSSTGTPADSPSKAGPIREGNSLYHEVQTKETLYSISKKYNVSIEQLRQWNNLETFDIKIGQRLLVGKI</sequence>
<feature type="chain" id="PRO_5046661201" description="Peptidoglycan hydrolase" evidence="6">
    <location>
        <begin position="23"/>
        <end position="583"/>
    </location>
</feature>
<feature type="signal peptide" evidence="6">
    <location>
        <begin position="1"/>
        <end position="22"/>
    </location>
</feature>
<dbReference type="EMBL" id="JAICCF010000002">
    <property type="protein sequence ID" value="MBW8685411.1"/>
    <property type="molecule type" value="Genomic_DNA"/>
</dbReference>
<dbReference type="SMART" id="SM00047">
    <property type="entry name" value="LYZ2"/>
    <property type="match status" value="1"/>
</dbReference>
<dbReference type="Pfam" id="PF01476">
    <property type="entry name" value="LysM"/>
    <property type="match status" value="2"/>
</dbReference>
<gene>
    <name evidence="8" type="ORF">K1Y79_13820</name>
</gene>
<name>A0ABS7GDJ5_9BACT</name>
<dbReference type="SMART" id="SM00257">
    <property type="entry name" value="LysM"/>
    <property type="match status" value="2"/>
</dbReference>
<evidence type="ECO:0000256" key="2">
    <source>
        <dbReference type="ARBA" id="ARBA00022638"/>
    </source>
</evidence>
<keyword evidence="2" id="KW-0081">Bacteriolytic enzyme</keyword>